<dbReference type="FunFam" id="3.40.605.10:FF:000004">
    <property type="entry name" value="Aldehyde dehydrogenase"/>
    <property type="match status" value="1"/>
</dbReference>
<keyword evidence="2 5" id="KW-0560">Oxidoreductase</keyword>
<evidence type="ECO:0000259" key="4">
    <source>
        <dbReference type="Pfam" id="PF00171"/>
    </source>
</evidence>
<dbReference type="PIRSF" id="PIRSF036492">
    <property type="entry name" value="ALDH"/>
    <property type="match status" value="1"/>
</dbReference>
<evidence type="ECO:0000256" key="3">
    <source>
        <dbReference type="ARBA" id="ARBA00023027"/>
    </source>
</evidence>
<dbReference type="AlphaFoldDB" id="A0A3B0U4Y2"/>
<accession>A0A3B0U4Y2</accession>
<dbReference type="CDD" id="cd07134">
    <property type="entry name" value="ALDH_AlkH-like"/>
    <property type="match status" value="1"/>
</dbReference>
<dbReference type="Pfam" id="PF00171">
    <property type="entry name" value="Aldedh"/>
    <property type="match status" value="1"/>
</dbReference>
<dbReference type="PANTHER" id="PTHR43570">
    <property type="entry name" value="ALDEHYDE DEHYDROGENASE"/>
    <property type="match status" value="1"/>
</dbReference>
<evidence type="ECO:0000256" key="1">
    <source>
        <dbReference type="ARBA" id="ARBA00009986"/>
    </source>
</evidence>
<reference evidence="5" key="1">
    <citation type="submission" date="2018-06" db="EMBL/GenBank/DDBJ databases">
        <authorList>
            <person name="Zhirakovskaya E."/>
        </authorList>
    </citation>
    <scope>NUCLEOTIDE SEQUENCE</scope>
</reference>
<dbReference type="PROSITE" id="PS00687">
    <property type="entry name" value="ALDEHYDE_DEHYDR_GLU"/>
    <property type="match status" value="1"/>
</dbReference>
<dbReference type="InterPro" id="IPR016163">
    <property type="entry name" value="Ald_DH_C"/>
</dbReference>
<dbReference type="InterPro" id="IPR016162">
    <property type="entry name" value="Ald_DH_N"/>
</dbReference>
<dbReference type="InterPro" id="IPR015590">
    <property type="entry name" value="Aldehyde_DH_dom"/>
</dbReference>
<feature type="domain" description="Aldehyde dehydrogenase" evidence="4">
    <location>
        <begin position="26"/>
        <end position="444"/>
    </location>
</feature>
<dbReference type="InterPro" id="IPR029510">
    <property type="entry name" value="Ald_DH_CS_GLU"/>
</dbReference>
<organism evidence="5">
    <name type="scientific">hydrothermal vent metagenome</name>
    <dbReference type="NCBI Taxonomy" id="652676"/>
    <lineage>
        <taxon>unclassified sequences</taxon>
        <taxon>metagenomes</taxon>
        <taxon>ecological metagenomes</taxon>
    </lineage>
</organism>
<protein>
    <submittedName>
        <fullName evidence="5">Aldehyde dehydrogenase</fullName>
        <ecNumber evidence="5">1.2.1.3</ecNumber>
    </submittedName>
</protein>
<dbReference type="EMBL" id="UOES01000042">
    <property type="protein sequence ID" value="VAW25955.1"/>
    <property type="molecule type" value="Genomic_DNA"/>
</dbReference>
<dbReference type="GO" id="GO:0004029">
    <property type="term" value="F:aldehyde dehydrogenase (NAD+) activity"/>
    <property type="evidence" value="ECO:0007669"/>
    <property type="project" value="UniProtKB-EC"/>
</dbReference>
<dbReference type="InterPro" id="IPR016161">
    <property type="entry name" value="Ald_DH/histidinol_DH"/>
</dbReference>
<dbReference type="GO" id="GO:0006081">
    <property type="term" value="P:aldehyde metabolic process"/>
    <property type="evidence" value="ECO:0007669"/>
    <property type="project" value="InterPro"/>
</dbReference>
<dbReference type="PANTHER" id="PTHR43570:SF20">
    <property type="entry name" value="ALDEHYDE DEHYDROGENASE ALDX-RELATED"/>
    <property type="match status" value="1"/>
</dbReference>
<dbReference type="Gene3D" id="3.40.605.10">
    <property type="entry name" value="Aldehyde Dehydrogenase, Chain A, domain 1"/>
    <property type="match status" value="1"/>
</dbReference>
<dbReference type="SUPFAM" id="SSF53720">
    <property type="entry name" value="ALDH-like"/>
    <property type="match status" value="1"/>
</dbReference>
<evidence type="ECO:0000256" key="2">
    <source>
        <dbReference type="ARBA" id="ARBA00023002"/>
    </source>
</evidence>
<comment type="similarity">
    <text evidence="1">Belongs to the aldehyde dehydrogenase family.</text>
</comment>
<gene>
    <name evidence="5" type="ORF">MNBD_BACTEROID06-1292</name>
</gene>
<keyword evidence="3" id="KW-0520">NAD</keyword>
<dbReference type="InterPro" id="IPR016160">
    <property type="entry name" value="Ald_DH_CS_CYS"/>
</dbReference>
<evidence type="ECO:0000313" key="5">
    <source>
        <dbReference type="EMBL" id="VAW25955.1"/>
    </source>
</evidence>
<dbReference type="Gene3D" id="3.40.309.10">
    <property type="entry name" value="Aldehyde Dehydrogenase, Chain A, domain 2"/>
    <property type="match status" value="1"/>
</dbReference>
<dbReference type="EC" id="1.2.1.3" evidence="5"/>
<dbReference type="InterPro" id="IPR012394">
    <property type="entry name" value="Aldehyde_DH_NAD(P)"/>
</dbReference>
<name>A0A3B0U4Y2_9ZZZZ</name>
<dbReference type="PROSITE" id="PS00070">
    <property type="entry name" value="ALDEHYDE_DEHYDR_CYS"/>
    <property type="match status" value="1"/>
</dbReference>
<proteinExistence type="inferred from homology"/>
<dbReference type="FunFam" id="3.40.309.10:FF:000003">
    <property type="entry name" value="Aldehyde dehydrogenase"/>
    <property type="match status" value="1"/>
</dbReference>
<dbReference type="GO" id="GO:0005737">
    <property type="term" value="C:cytoplasm"/>
    <property type="evidence" value="ECO:0007669"/>
    <property type="project" value="TreeGrafter"/>
</dbReference>
<sequence length="476" mass="53133">MNTVERTQTEVNPFIDLFELQKIKSQKLRAGSIKDRKTKLQSIKNWVTENTDKIIEALYKDFKKPEVEVLLSEIQPVVAAARHAIHNLHRWARPKTVPTPLTLFGATSYIHYEPKGVCLIIAPWNYPFNLLLLPLIEAIAAGNTAILKPSELTPYTAQLIDNMISELFKEDEVKVIQGEIKTSQELLSLPFDHIFFTGSPAVGKIVMEAAAKNLTSVTLELGGKSPVIIDETANVKDAAEKLVWGKFMNCGQTCIAPDYVFVHTSVFDSFETKLKKAITKEYYKEGKVNRADYARIVNEHHYMRVSSLLEDVVGVGGKISFGGTAIAEENLIEPTIVTDVPEKSRVLQEEIFGPILPLIRYDSIEDVINAIGKKPKPLALYCFSKSKKNTAKIVKEISAGGVCINESVLHFTNHDLPFGGVNNSGIGKSHGYYGFIAFSNEKSVLKQRIGLTSIKFFYPPYNNLITKLTRIVAKYL</sequence>